<organism evidence="9 10">
    <name type="scientific">Chaetoceros tenuissimus</name>
    <dbReference type="NCBI Taxonomy" id="426638"/>
    <lineage>
        <taxon>Eukaryota</taxon>
        <taxon>Sar</taxon>
        <taxon>Stramenopiles</taxon>
        <taxon>Ochrophyta</taxon>
        <taxon>Bacillariophyta</taxon>
        <taxon>Coscinodiscophyceae</taxon>
        <taxon>Chaetocerotophycidae</taxon>
        <taxon>Chaetocerotales</taxon>
        <taxon>Chaetocerotaceae</taxon>
        <taxon>Chaetoceros</taxon>
    </lineage>
</organism>
<evidence type="ECO:0008006" key="11">
    <source>
        <dbReference type="Google" id="ProtNLM"/>
    </source>
</evidence>
<feature type="transmembrane region" description="Helical" evidence="8">
    <location>
        <begin position="12"/>
        <end position="33"/>
    </location>
</feature>
<comment type="caution">
    <text evidence="9">The sequence shown here is derived from an EMBL/GenBank/DDBJ whole genome shotgun (WGS) entry which is preliminary data.</text>
</comment>
<feature type="transmembrane region" description="Helical" evidence="8">
    <location>
        <begin position="85"/>
        <end position="107"/>
    </location>
</feature>
<evidence type="ECO:0000256" key="1">
    <source>
        <dbReference type="ARBA" id="ARBA00004141"/>
    </source>
</evidence>
<keyword evidence="10" id="KW-1185">Reference proteome</keyword>
<evidence type="ECO:0000256" key="3">
    <source>
        <dbReference type="ARBA" id="ARBA00022692"/>
    </source>
</evidence>
<name>A0AAD3D9E0_9STRA</name>
<evidence type="ECO:0000256" key="8">
    <source>
        <dbReference type="SAM" id="Phobius"/>
    </source>
</evidence>
<dbReference type="Pfam" id="PF10251">
    <property type="entry name" value="PEN-2"/>
    <property type="match status" value="2"/>
</dbReference>
<dbReference type="Proteomes" id="UP001054902">
    <property type="component" value="Unassembled WGS sequence"/>
</dbReference>
<reference evidence="9 10" key="1">
    <citation type="journal article" date="2021" name="Sci. Rep.">
        <title>The genome of the diatom Chaetoceros tenuissimus carries an ancient integrated fragment of an extant virus.</title>
        <authorList>
            <person name="Hongo Y."/>
            <person name="Kimura K."/>
            <person name="Takaki Y."/>
            <person name="Yoshida Y."/>
            <person name="Baba S."/>
            <person name="Kobayashi G."/>
            <person name="Nagasaki K."/>
            <person name="Hano T."/>
            <person name="Tomaru Y."/>
        </authorList>
    </citation>
    <scope>NUCLEOTIDE SEQUENCE [LARGE SCALE GENOMIC DNA]</scope>
    <source>
        <strain evidence="9 10">NIES-3715</strain>
    </source>
</reference>
<evidence type="ECO:0000313" key="10">
    <source>
        <dbReference type="Proteomes" id="UP001054902"/>
    </source>
</evidence>
<proteinExistence type="inferred from homology"/>
<comment type="subcellular location">
    <subcellularLocation>
        <location evidence="1">Membrane</location>
        <topology evidence="1">Multi-pass membrane protein</topology>
    </subcellularLocation>
</comment>
<dbReference type="GO" id="GO:0007219">
    <property type="term" value="P:Notch signaling pathway"/>
    <property type="evidence" value="ECO:0007669"/>
    <property type="project" value="UniProtKB-KW"/>
</dbReference>
<dbReference type="AlphaFoldDB" id="A0AAD3D9E0"/>
<dbReference type="PANTHER" id="PTHR16318:SF0">
    <property type="entry name" value="GAMMA-SECRETASE SUBUNIT PEN-2"/>
    <property type="match status" value="1"/>
</dbReference>
<protein>
    <recommendedName>
        <fullName evidence="11">Gamma-secretase subunit PEN-2</fullName>
    </recommendedName>
</protein>
<keyword evidence="6 8" id="KW-0472">Membrane</keyword>
<evidence type="ECO:0000256" key="2">
    <source>
        <dbReference type="ARBA" id="ARBA00009607"/>
    </source>
</evidence>
<dbReference type="PANTHER" id="PTHR16318">
    <property type="entry name" value="GAMMA-SECRETASE SUBUNIT PEN-2"/>
    <property type="match status" value="1"/>
</dbReference>
<gene>
    <name evidence="9" type="ORF">CTEN210_15346</name>
</gene>
<keyword evidence="5 8" id="KW-1133">Transmembrane helix</keyword>
<dbReference type="EMBL" id="BLLK01000062">
    <property type="protein sequence ID" value="GFH58870.1"/>
    <property type="molecule type" value="Genomic_DNA"/>
</dbReference>
<evidence type="ECO:0000313" key="9">
    <source>
        <dbReference type="EMBL" id="GFH58870.1"/>
    </source>
</evidence>
<evidence type="ECO:0000256" key="4">
    <source>
        <dbReference type="ARBA" id="ARBA00022976"/>
    </source>
</evidence>
<sequence>MSLTRPDVNAKQMFFIGLFGLPWLWVVNVMYHFRDVYGNGNTSADGEGENDENAGILGGMMSESEDNDQAEDVDPELVKSELRKWVLRSTIGSAFYFLVLVTWIIVFQVNRESFGPKWFVMSQEEETLTGW</sequence>
<keyword evidence="4" id="KW-0914">Notch signaling pathway</keyword>
<evidence type="ECO:0000256" key="7">
    <source>
        <dbReference type="SAM" id="MobiDB-lite"/>
    </source>
</evidence>
<evidence type="ECO:0000256" key="6">
    <source>
        <dbReference type="ARBA" id="ARBA00023136"/>
    </source>
</evidence>
<comment type="similarity">
    <text evidence="2">Belongs to the PEN-2 family.</text>
</comment>
<feature type="region of interest" description="Disordered" evidence="7">
    <location>
        <begin position="42"/>
        <end position="73"/>
    </location>
</feature>
<keyword evidence="3 8" id="KW-0812">Transmembrane</keyword>
<evidence type="ECO:0000256" key="5">
    <source>
        <dbReference type="ARBA" id="ARBA00022989"/>
    </source>
</evidence>
<dbReference type="InterPro" id="IPR019379">
    <property type="entry name" value="Gamma_Secretase_Asp_P_PEN2"/>
</dbReference>
<accession>A0AAD3D9E0</accession>
<dbReference type="GO" id="GO:0070765">
    <property type="term" value="C:gamma-secretase complex"/>
    <property type="evidence" value="ECO:0007669"/>
    <property type="project" value="TreeGrafter"/>
</dbReference>
<feature type="compositionally biased region" description="Acidic residues" evidence="7">
    <location>
        <begin position="63"/>
        <end position="73"/>
    </location>
</feature>